<dbReference type="PANTHER" id="PTHR36222">
    <property type="entry name" value="SERINE PROTEASE INHIBITOR RV3364C"/>
    <property type="match status" value="1"/>
</dbReference>
<dbReference type="SMART" id="SM00960">
    <property type="entry name" value="Robl_LC7"/>
    <property type="match status" value="1"/>
</dbReference>
<evidence type="ECO:0000259" key="1">
    <source>
        <dbReference type="SMART" id="SM00960"/>
    </source>
</evidence>
<evidence type="ECO:0000313" key="2">
    <source>
        <dbReference type="EMBL" id="UJG40004.1"/>
    </source>
</evidence>
<accession>A0A9Y1FKN9</accession>
<dbReference type="PANTHER" id="PTHR36222:SF1">
    <property type="entry name" value="SERINE PROTEASE INHIBITOR RV3364C"/>
    <property type="match status" value="1"/>
</dbReference>
<name>A0A9Y1FKN9_9ARCH</name>
<proteinExistence type="predicted"/>
<reference evidence="2" key="1">
    <citation type="journal article" date="2022" name="Nat. Microbiol.">
        <title>Unique mobile elements and scalable gene flow at the prokaryote-eukaryote boundary revealed by circularized Asgard archaea genomes.</title>
        <authorList>
            <person name="Wu F."/>
            <person name="Speth D.R."/>
            <person name="Philosof A."/>
            <person name="Cremiere A."/>
            <person name="Narayanan A."/>
            <person name="Barco R.A."/>
            <person name="Connon S.A."/>
            <person name="Amend J.P."/>
            <person name="Antoshechkin I.A."/>
            <person name="Orphan V.J."/>
        </authorList>
    </citation>
    <scope>NUCLEOTIDE SEQUENCE</scope>
    <source>
        <strain evidence="2">PM71</strain>
    </source>
</reference>
<dbReference type="AlphaFoldDB" id="A0A9Y1FKN9"/>
<gene>
    <name evidence="2" type="ORF">K9W45_09130</name>
</gene>
<dbReference type="Proteomes" id="UP001201020">
    <property type="component" value="Chromosome"/>
</dbReference>
<sequence length="129" mass="13850">MSFGILTNKISEEITDCISELRFKSPGILDIAVVSVEGLPIASLMLDNIDETRISAMTAASLSLGERVVSELRKGKVKKILIEGDNGYIVTMQAGENAVITVSTTPDTKLGLLFLDLERAAIKLGKLLT</sequence>
<feature type="domain" description="Roadblock/LAMTOR2" evidence="1">
    <location>
        <begin position="14"/>
        <end position="104"/>
    </location>
</feature>
<dbReference type="EMBL" id="CP084166">
    <property type="protein sequence ID" value="UJG40004.1"/>
    <property type="molecule type" value="Genomic_DNA"/>
</dbReference>
<dbReference type="InterPro" id="IPR053141">
    <property type="entry name" value="Mycobact_SerProt_Inhib_Rv3364c"/>
</dbReference>
<dbReference type="InterPro" id="IPR004942">
    <property type="entry name" value="Roadblock/LAMTOR2_dom"/>
</dbReference>
<dbReference type="Pfam" id="PF03259">
    <property type="entry name" value="Robl_LC7"/>
    <property type="match status" value="1"/>
</dbReference>
<protein>
    <submittedName>
        <fullName evidence="2">Roadblock/LC7 domain-containing protein</fullName>
    </submittedName>
</protein>
<dbReference type="Gene3D" id="3.30.450.30">
    <property type="entry name" value="Dynein light chain 2a, cytoplasmic"/>
    <property type="match status" value="1"/>
</dbReference>
<dbReference type="SUPFAM" id="SSF103196">
    <property type="entry name" value="Roadblock/LC7 domain"/>
    <property type="match status" value="1"/>
</dbReference>
<organism evidence="2">
    <name type="scientific">Candidatus Heimdallarchaeum aukensis</name>
    <dbReference type="NCBI Taxonomy" id="2876573"/>
    <lineage>
        <taxon>Archaea</taxon>
        <taxon>Promethearchaeati</taxon>
        <taxon>Candidatus Heimdallarchaeota</taxon>
        <taxon>Candidatus Heimdallarchaeia (ex Rinke et al. 2021) (nom. nud.)</taxon>
        <taxon>Candidatus Heimdallarchaeales</taxon>
        <taxon>Candidatus Heimdallarchaeaceae</taxon>
        <taxon>Candidatus Heimdallarchaeum</taxon>
    </lineage>
</organism>